<protein>
    <submittedName>
        <fullName evidence="1">Uncharacterized protein</fullName>
    </submittedName>
</protein>
<sequence length="46" mass="5611">MNKRKEIDILKIIQNELKGKISDLRCLFENHYHKDLNEKIETIEKK</sequence>
<name>X0URG1_9ZZZZ</name>
<reference evidence="1" key="1">
    <citation type="journal article" date="2014" name="Front. Microbiol.">
        <title>High frequency of phylogenetically diverse reductive dehalogenase-homologous genes in deep subseafloor sedimentary metagenomes.</title>
        <authorList>
            <person name="Kawai M."/>
            <person name="Futagami T."/>
            <person name="Toyoda A."/>
            <person name="Takaki Y."/>
            <person name="Nishi S."/>
            <person name="Hori S."/>
            <person name="Arai W."/>
            <person name="Tsubouchi T."/>
            <person name="Morono Y."/>
            <person name="Uchiyama I."/>
            <person name="Ito T."/>
            <person name="Fujiyama A."/>
            <person name="Inagaki F."/>
            <person name="Takami H."/>
        </authorList>
    </citation>
    <scope>NUCLEOTIDE SEQUENCE</scope>
    <source>
        <strain evidence="1">Expedition CK06-06</strain>
    </source>
</reference>
<accession>X0URG1</accession>
<gene>
    <name evidence="1" type="ORF">S01H1_45803</name>
</gene>
<comment type="caution">
    <text evidence="1">The sequence shown here is derived from an EMBL/GenBank/DDBJ whole genome shotgun (WGS) entry which is preliminary data.</text>
</comment>
<dbReference type="EMBL" id="BARS01029293">
    <property type="protein sequence ID" value="GAG02868.1"/>
    <property type="molecule type" value="Genomic_DNA"/>
</dbReference>
<proteinExistence type="predicted"/>
<dbReference type="AlphaFoldDB" id="X0URG1"/>
<evidence type="ECO:0000313" key="1">
    <source>
        <dbReference type="EMBL" id="GAG02868.1"/>
    </source>
</evidence>
<organism evidence="1">
    <name type="scientific">marine sediment metagenome</name>
    <dbReference type="NCBI Taxonomy" id="412755"/>
    <lineage>
        <taxon>unclassified sequences</taxon>
        <taxon>metagenomes</taxon>
        <taxon>ecological metagenomes</taxon>
    </lineage>
</organism>